<dbReference type="AlphaFoldDB" id="A0A3P9PJG6"/>
<proteinExistence type="predicted"/>
<reference evidence="1" key="2">
    <citation type="submission" date="2025-08" db="UniProtKB">
        <authorList>
            <consortium name="Ensembl"/>
        </authorList>
    </citation>
    <scope>IDENTIFICATION</scope>
    <source>
        <strain evidence="1">Guanapo</strain>
    </source>
</reference>
<evidence type="ECO:0000313" key="1">
    <source>
        <dbReference type="Ensembl" id="ENSPREP00000022002.1"/>
    </source>
</evidence>
<dbReference type="Proteomes" id="UP000242638">
    <property type="component" value="Unassembled WGS sequence"/>
</dbReference>
<sequence>KGSLEKPCSSVPRIILQIFKTMETSSAPQRLMCLKTDVFNVGINSRPKVKCLVEMVVEFESLITVKKLLYKMGLKAPQTAIPQKQHKKSYFSLQMDRKLHFGLMKHLLVFCILLTI</sequence>
<protein>
    <submittedName>
        <fullName evidence="1">Uncharacterized protein</fullName>
    </submittedName>
</protein>
<dbReference type="Ensembl" id="ENSPRET00000022233.1">
    <property type="protein sequence ID" value="ENSPREP00000022002.1"/>
    <property type="gene ID" value="ENSPREG00000014862.1"/>
</dbReference>
<name>A0A3P9PJG6_POERE</name>
<evidence type="ECO:0000313" key="2">
    <source>
        <dbReference type="Proteomes" id="UP000242638"/>
    </source>
</evidence>
<accession>A0A3P9PJG6</accession>
<keyword evidence="2" id="KW-1185">Reference proteome</keyword>
<reference evidence="2" key="1">
    <citation type="submission" date="2013-11" db="EMBL/GenBank/DDBJ databases">
        <title>The genomic landscape of the Guanapo guppy.</title>
        <authorList>
            <person name="Kuenstner A."/>
            <person name="Dreyer C."/>
        </authorList>
    </citation>
    <scope>NUCLEOTIDE SEQUENCE</scope>
    <source>
        <strain evidence="2">Guanapo</strain>
    </source>
</reference>
<organism evidence="1 2">
    <name type="scientific">Poecilia reticulata</name>
    <name type="common">Guppy</name>
    <name type="synonym">Acanthophacelus reticulatus</name>
    <dbReference type="NCBI Taxonomy" id="8081"/>
    <lineage>
        <taxon>Eukaryota</taxon>
        <taxon>Metazoa</taxon>
        <taxon>Chordata</taxon>
        <taxon>Craniata</taxon>
        <taxon>Vertebrata</taxon>
        <taxon>Euteleostomi</taxon>
        <taxon>Actinopterygii</taxon>
        <taxon>Neopterygii</taxon>
        <taxon>Teleostei</taxon>
        <taxon>Neoteleostei</taxon>
        <taxon>Acanthomorphata</taxon>
        <taxon>Ovalentaria</taxon>
        <taxon>Atherinomorphae</taxon>
        <taxon>Cyprinodontiformes</taxon>
        <taxon>Poeciliidae</taxon>
        <taxon>Poeciliinae</taxon>
        <taxon>Poecilia</taxon>
    </lineage>
</organism>
<reference evidence="1" key="3">
    <citation type="submission" date="2025-09" db="UniProtKB">
        <authorList>
            <consortium name="Ensembl"/>
        </authorList>
    </citation>
    <scope>IDENTIFICATION</scope>
    <source>
        <strain evidence="1">Guanapo</strain>
    </source>
</reference>